<dbReference type="PANTHER" id="PTHR38781:SF1">
    <property type="entry name" value="ANTITOXIN DINJ-RELATED"/>
    <property type="match status" value="1"/>
</dbReference>
<name>N0B4D2_9HYPH</name>
<dbReference type="GO" id="GO:0006351">
    <property type="term" value="P:DNA-templated transcription"/>
    <property type="evidence" value="ECO:0007669"/>
    <property type="project" value="TreeGrafter"/>
</dbReference>
<dbReference type="EMBL" id="CP005587">
    <property type="protein sequence ID" value="AGK57062.1"/>
    <property type="molecule type" value="Genomic_DNA"/>
</dbReference>
<keyword evidence="2" id="KW-1277">Toxin-antitoxin system</keyword>
<dbReference type="AlphaFoldDB" id="N0B4D2"/>
<accession>N0B4D2</accession>
<dbReference type="NCBIfam" id="TIGR02384">
    <property type="entry name" value="RelB_DinJ"/>
    <property type="match status" value="1"/>
</dbReference>
<evidence type="ECO:0000256" key="1">
    <source>
        <dbReference type="ARBA" id="ARBA00010562"/>
    </source>
</evidence>
<evidence type="ECO:0000313" key="4">
    <source>
        <dbReference type="Proteomes" id="UP000005952"/>
    </source>
</evidence>
<reference evidence="3 4" key="1">
    <citation type="journal article" date="2013" name="Genome Announc.">
        <title>Genome sequences for three denitrifying bacterial strains isolated from a uranium- and nitrate-contaminated subsurface environment.</title>
        <authorList>
            <person name="Venkatramanan R."/>
            <person name="Prakash O."/>
            <person name="Woyke T."/>
            <person name="Chain P."/>
            <person name="Goodwin L.A."/>
            <person name="Watson D."/>
            <person name="Brooks S."/>
            <person name="Kostka J.E."/>
            <person name="Green S.J."/>
        </authorList>
    </citation>
    <scope>NUCLEOTIDE SEQUENCE [LARGE SCALE GENOMIC DNA]</scope>
    <source>
        <strain evidence="3 4">1NES1</strain>
    </source>
</reference>
<dbReference type="InterPro" id="IPR013321">
    <property type="entry name" value="Arc_rbn_hlx_hlx"/>
</dbReference>
<keyword evidence="4" id="KW-1185">Reference proteome</keyword>
<protein>
    <submittedName>
        <fullName evidence="3">RelB antitoxin</fullName>
    </submittedName>
</protein>
<dbReference type="PANTHER" id="PTHR38781">
    <property type="entry name" value="ANTITOXIN DINJ-RELATED"/>
    <property type="match status" value="1"/>
</dbReference>
<dbReference type="RefSeq" id="WP_015597099.1">
    <property type="nucleotide sequence ID" value="NC_021172.1"/>
</dbReference>
<dbReference type="GO" id="GO:0006355">
    <property type="term" value="P:regulation of DNA-templated transcription"/>
    <property type="evidence" value="ECO:0007669"/>
    <property type="project" value="InterPro"/>
</dbReference>
<dbReference type="GO" id="GO:0044010">
    <property type="term" value="P:single-species biofilm formation"/>
    <property type="evidence" value="ECO:0007669"/>
    <property type="project" value="InterPro"/>
</dbReference>
<gene>
    <name evidence="3" type="ORF">HYPDE_26908</name>
</gene>
<dbReference type="STRING" id="670307.HYPDE_26908"/>
<comment type="similarity">
    <text evidence="1">Belongs to the RelB/DinJ antitoxin family.</text>
</comment>
<dbReference type="InterPro" id="IPR007337">
    <property type="entry name" value="RelB/DinJ"/>
</dbReference>
<dbReference type="Proteomes" id="UP000005952">
    <property type="component" value="Chromosome"/>
</dbReference>
<dbReference type="GO" id="GO:0000987">
    <property type="term" value="F:cis-regulatory region sequence-specific DNA binding"/>
    <property type="evidence" value="ECO:0007669"/>
    <property type="project" value="InterPro"/>
</dbReference>
<dbReference type="HOGENOM" id="CLU_154558_12_1_5"/>
<proteinExistence type="inferred from homology"/>
<sequence>MPKDATINARVDRRLKVRAERVLAQVGVSTSEAVTMLLHQIVLRNGMPFEVRVPNAETRAALDELAAGGGERFDKPTHEVFERISRPRQKRRA</sequence>
<evidence type="ECO:0000313" key="3">
    <source>
        <dbReference type="EMBL" id="AGK57062.1"/>
    </source>
</evidence>
<dbReference type="eggNOG" id="COG3077">
    <property type="taxonomic scope" value="Bacteria"/>
</dbReference>
<dbReference type="GO" id="GO:0015643">
    <property type="term" value="F:toxic substance binding"/>
    <property type="evidence" value="ECO:0007669"/>
    <property type="project" value="InterPro"/>
</dbReference>
<dbReference type="Gene3D" id="1.10.1220.10">
    <property type="entry name" value="Met repressor-like"/>
    <property type="match status" value="1"/>
</dbReference>
<organism evidence="3 4">
    <name type="scientific">Hyphomicrobium denitrificans 1NES1</name>
    <dbReference type="NCBI Taxonomy" id="670307"/>
    <lineage>
        <taxon>Bacteria</taxon>
        <taxon>Pseudomonadati</taxon>
        <taxon>Pseudomonadota</taxon>
        <taxon>Alphaproteobacteria</taxon>
        <taxon>Hyphomicrobiales</taxon>
        <taxon>Hyphomicrobiaceae</taxon>
        <taxon>Hyphomicrobium</taxon>
    </lineage>
</organism>
<dbReference type="PIRSF" id="PIRSF003108">
    <property type="entry name" value="DinJ"/>
    <property type="match status" value="1"/>
</dbReference>
<dbReference type="KEGG" id="hdt:HYPDE_26908"/>
<evidence type="ECO:0000256" key="2">
    <source>
        <dbReference type="ARBA" id="ARBA00022649"/>
    </source>
</evidence>
<dbReference type="InterPro" id="IPR026262">
    <property type="entry name" value="DinJ"/>
</dbReference>
<dbReference type="Pfam" id="PF04221">
    <property type="entry name" value="RelB"/>
    <property type="match status" value="1"/>
</dbReference>
<dbReference type="OrthoDB" id="9799097at2"/>